<accession>A0AA42BFI6</accession>
<gene>
    <name evidence="1" type="ORF">NKG59_02140</name>
</gene>
<dbReference type="Proteomes" id="UP001162793">
    <property type="component" value="Unassembled WGS sequence"/>
</dbReference>
<organism evidence="1 2">
    <name type="scientific">Ralstonia chuxiongensis</name>
    <dbReference type="NCBI Taxonomy" id="2957504"/>
    <lineage>
        <taxon>Bacteria</taxon>
        <taxon>Pseudomonadati</taxon>
        <taxon>Pseudomonadota</taxon>
        <taxon>Betaproteobacteria</taxon>
        <taxon>Burkholderiales</taxon>
        <taxon>Burkholderiaceae</taxon>
        <taxon>Ralstonia</taxon>
    </lineage>
</organism>
<evidence type="ECO:0000313" key="2">
    <source>
        <dbReference type="Proteomes" id="UP001162793"/>
    </source>
</evidence>
<evidence type="ECO:0000313" key="1">
    <source>
        <dbReference type="EMBL" id="MCP1171135.1"/>
    </source>
</evidence>
<proteinExistence type="predicted"/>
<name>A0AA42BFI6_9RALS</name>
<keyword evidence="2" id="KW-1185">Reference proteome</keyword>
<comment type="caution">
    <text evidence="1">The sequence shown here is derived from an EMBL/GenBank/DDBJ whole genome shotgun (WGS) entry which is preliminary data.</text>
</comment>
<dbReference type="AlphaFoldDB" id="A0AA42BFI6"/>
<reference evidence="2" key="1">
    <citation type="journal article" date="2023" name="Front. Microbiol.">
        <title>Ralstonia chuxiongensis sp. nov., Ralstonia mojiangensis sp. nov., and Ralstonia soli sp. nov., isolated from tobacco fields, are three novel species in the family Burkholderiaceae.</title>
        <authorList>
            <person name="Lu C.H."/>
            <person name="Zhang Y.Y."/>
            <person name="Jiang N."/>
            <person name="Chen W."/>
            <person name="Shao X."/>
            <person name="Zhao Z.M."/>
            <person name="Lu W.L."/>
            <person name="Hu X."/>
            <person name="Xi Y.X."/>
            <person name="Zou S.Y."/>
            <person name="Wei Q.J."/>
            <person name="Lin Z.L."/>
            <person name="Gong L."/>
            <person name="Gai X.T."/>
            <person name="Zhang L.Q."/>
            <person name="Li J.Y."/>
            <person name="Jin Y."/>
            <person name="Xia Z.Y."/>
        </authorList>
    </citation>
    <scope>NUCLEOTIDE SEQUENCE [LARGE SCALE GENOMIC DNA]</scope>
    <source>
        <strain evidence="2">21YRMH01-3</strain>
    </source>
</reference>
<protein>
    <submittedName>
        <fullName evidence="1">Uncharacterized protein</fullName>
    </submittedName>
</protein>
<dbReference type="RefSeq" id="WP_156158324.1">
    <property type="nucleotide sequence ID" value="NZ_CATYKT010000005.1"/>
</dbReference>
<dbReference type="EMBL" id="JAMYWC010000001">
    <property type="protein sequence ID" value="MCP1171135.1"/>
    <property type="molecule type" value="Genomic_DNA"/>
</dbReference>
<sequence length="55" mass="6028">MLIDRSVIATYKPDALQDTIVDMEGWAMPLDADPSVETGQILGGNYRRVFEATVG</sequence>